<feature type="compositionally biased region" description="Basic and acidic residues" evidence="1">
    <location>
        <begin position="1000"/>
        <end position="1017"/>
    </location>
</feature>
<gene>
    <name evidence="2" type="ORF">V1264_015393</name>
</gene>
<feature type="compositionally biased region" description="Pro residues" evidence="1">
    <location>
        <begin position="801"/>
        <end position="811"/>
    </location>
</feature>
<feature type="compositionally biased region" description="Basic and acidic residues" evidence="1">
    <location>
        <begin position="883"/>
        <end position="900"/>
    </location>
</feature>
<feature type="region of interest" description="Disordered" evidence="1">
    <location>
        <begin position="1087"/>
        <end position="1221"/>
    </location>
</feature>
<dbReference type="Proteomes" id="UP001374579">
    <property type="component" value="Unassembled WGS sequence"/>
</dbReference>
<accession>A0AAN9GGQ6</accession>
<feature type="compositionally biased region" description="Basic and acidic residues" evidence="1">
    <location>
        <begin position="951"/>
        <end position="963"/>
    </location>
</feature>
<feature type="compositionally biased region" description="Basic and acidic residues" evidence="1">
    <location>
        <begin position="687"/>
        <end position="696"/>
    </location>
</feature>
<comment type="caution">
    <text evidence="2">The sequence shown here is derived from an EMBL/GenBank/DDBJ whole genome shotgun (WGS) entry which is preliminary data.</text>
</comment>
<feature type="compositionally biased region" description="Acidic residues" evidence="1">
    <location>
        <begin position="430"/>
        <end position="444"/>
    </location>
</feature>
<organism evidence="2 3">
    <name type="scientific">Littorina saxatilis</name>
    <dbReference type="NCBI Taxonomy" id="31220"/>
    <lineage>
        <taxon>Eukaryota</taxon>
        <taxon>Metazoa</taxon>
        <taxon>Spiralia</taxon>
        <taxon>Lophotrochozoa</taxon>
        <taxon>Mollusca</taxon>
        <taxon>Gastropoda</taxon>
        <taxon>Caenogastropoda</taxon>
        <taxon>Littorinimorpha</taxon>
        <taxon>Littorinoidea</taxon>
        <taxon>Littorinidae</taxon>
        <taxon>Littorina</taxon>
    </lineage>
</organism>
<feature type="region of interest" description="Disordered" evidence="1">
    <location>
        <begin position="596"/>
        <end position="725"/>
    </location>
</feature>
<feature type="region of interest" description="Disordered" evidence="1">
    <location>
        <begin position="292"/>
        <end position="550"/>
    </location>
</feature>
<reference evidence="2 3" key="1">
    <citation type="submission" date="2024-02" db="EMBL/GenBank/DDBJ databases">
        <title>Chromosome-scale genome assembly of the rough periwinkle Littorina saxatilis.</title>
        <authorList>
            <person name="De Jode A."/>
            <person name="Faria R."/>
            <person name="Formenti G."/>
            <person name="Sims Y."/>
            <person name="Smith T.P."/>
            <person name="Tracey A."/>
            <person name="Wood J.M.D."/>
            <person name="Zagrodzka Z.B."/>
            <person name="Johannesson K."/>
            <person name="Butlin R.K."/>
            <person name="Leder E.H."/>
        </authorList>
    </citation>
    <scope>NUCLEOTIDE SEQUENCE [LARGE SCALE GENOMIC DNA]</scope>
    <source>
        <strain evidence="2">Snail1</strain>
        <tissue evidence="2">Muscle</tissue>
    </source>
</reference>
<name>A0AAN9GGQ6_9CAEN</name>
<feature type="compositionally biased region" description="Basic and acidic residues" evidence="1">
    <location>
        <begin position="786"/>
        <end position="798"/>
    </location>
</feature>
<feature type="compositionally biased region" description="Basic and acidic residues" evidence="1">
    <location>
        <begin position="909"/>
        <end position="923"/>
    </location>
</feature>
<dbReference type="PANTHER" id="PTHR21937">
    <property type="entry name" value="CCDC66 DOMAIN-CONTAINING PROTEIN"/>
    <property type="match status" value="1"/>
</dbReference>
<feature type="compositionally biased region" description="Basic and acidic residues" evidence="1">
    <location>
        <begin position="1174"/>
        <end position="1215"/>
    </location>
</feature>
<feature type="compositionally biased region" description="Polar residues" evidence="1">
    <location>
        <begin position="341"/>
        <end position="350"/>
    </location>
</feature>
<sequence length="1341" mass="150174">MLSALSRGYSTWNGELDVYGETQGTKNLPEVGPGEHERHKHGVTVTPRTGRGVPYPHPPQLKEDGCLELPKTFLTRKGALLLFAAPDAAPQKDHMRTRISRKPKKQELIDLSLKLGTLERLSLSVLQYGDQGFDREDSSISDKENRWFLKFMHKLQPSESDPIQEVNEGDPLTDHHAQPGGDLKFYLNDLKQRASSRCYGRESSLSNRARSQELQAILQQLEEAWPSGHPYPLSQAPTSMSDGSFLGSDEFFYPPRSPSISSESSRAFSGRSKVLSSHKLTASLKSLNYLGRPASTEPGEHTCSVTSPDLALPPAHLSHTRRSKSGFWSGTAKPPEIRKQPGSSFGSRMSYSAERPLVTSPDLEVQQEENGPIIEEEPGDGRSSSGSRAISVQVSSPLGFVTEGTDPAPLSKLEEEADADRTSLSSSVQQEEDILLPSDGEEAEGSLKENDWPEDAEEQITEGEDGLARPLQPQYSGVLQEDSEMLQNLEDDQLRKSEHGSRQGSRVGSRPGSVATVRSRNVYRPSSVMSSRATSRAGMLPEEEEEEVVDQEGLDELMAEGADQGIEISQQKMDDYLLNHVAKQLENQAEYATSTFSGSVDHAERDPETMVSLQGPGTSKSSSSVKSSTEAQSEVLQGAAPAPEPKAADASSVVSEPKIPSAAPTPEPKVADVTPASVEAAQPEAETVSKEQKEEPAPAVLEVSEQLKDSVSNKTEEVEDGKPLSDADMMSMAMSEAGFGVFRSGLSRSASPAPPSEGGVPGATFTLPTEDQEPAEAPKLVTPKTVLEKVGDVKKMDVKAPQPPAKKPPVTPRQRSPAKGGKAEKKEVGKKTIVKALDITSVQPDPVKDAAPAAESTTKAKEIPKEKKKESYRPPPPPARSKTPAEKQDLHIPEHMREAMARSSTAAHNELENELMKMHKAMDDTLGVSSMLTEDAEGLTEEELEQAQQALKERLEEAQRRMQEAVLPGAENAREKRPSVSSPRKAEGKGKKSKKARVVVPKEEEDKAKKEEAKEQRRLERLKRLEEAQALQALITQKEGERKTKEADAVRKAQELEEQVEILREEEESIMLAEEDAREQLAALRKTQREEREIRRKVDLEKKKQQAQQRRDKERQMMEAAQKKEQEMLDRIADSEMRRRMREEEDRRRDEEERLAQERYEEEVAEAQTQAEDEERRLQELEKQAEEEAFRRINKEREDAARQREELENEAKQIAEDEERSQQELLAVERRLREERLRQEVEEEKRMEEERQRLEELHRLEEEAREKMRAEIDQRRQVALKRREVNVDRRRNLDGLRNSQGMTDPWIYSYFVHWSRENYSRPMGEAIEGKKGGKKKPAKKK</sequence>
<evidence type="ECO:0000313" key="2">
    <source>
        <dbReference type="EMBL" id="KAK7107476.1"/>
    </source>
</evidence>
<dbReference type="InterPro" id="IPR031440">
    <property type="entry name" value="DUF4670"/>
</dbReference>
<feature type="compositionally biased region" description="Basic and acidic residues" evidence="1">
    <location>
        <begin position="1087"/>
        <end position="1159"/>
    </location>
</feature>
<dbReference type="EMBL" id="JBAMIC010000004">
    <property type="protein sequence ID" value="KAK7107476.1"/>
    <property type="molecule type" value="Genomic_DNA"/>
</dbReference>
<feature type="compositionally biased region" description="Acidic residues" evidence="1">
    <location>
        <begin position="541"/>
        <end position="550"/>
    </location>
</feature>
<evidence type="ECO:0000256" key="1">
    <source>
        <dbReference type="SAM" id="MobiDB-lite"/>
    </source>
</evidence>
<feature type="region of interest" description="Disordered" evidence="1">
    <location>
        <begin position="746"/>
        <end position="1017"/>
    </location>
</feature>
<feature type="compositionally biased region" description="Basic and acidic residues" evidence="1">
    <location>
        <begin position="492"/>
        <end position="501"/>
    </location>
</feature>
<feature type="compositionally biased region" description="Basic and acidic residues" evidence="1">
    <location>
        <begin position="858"/>
        <end position="872"/>
    </location>
</feature>
<proteinExistence type="predicted"/>
<keyword evidence="3" id="KW-1185">Reference proteome</keyword>
<feature type="compositionally biased region" description="Acidic residues" evidence="1">
    <location>
        <begin position="452"/>
        <end position="465"/>
    </location>
</feature>
<feature type="compositionally biased region" description="Basic and acidic residues" evidence="1">
    <location>
        <begin position="972"/>
        <end position="990"/>
    </location>
</feature>
<protein>
    <submittedName>
        <fullName evidence="2">Uncharacterized protein</fullName>
    </submittedName>
</protein>
<feature type="compositionally biased region" description="Polar residues" evidence="1">
    <location>
        <begin position="382"/>
        <end position="396"/>
    </location>
</feature>
<feature type="region of interest" description="Disordered" evidence="1">
    <location>
        <begin position="20"/>
        <end position="58"/>
    </location>
</feature>
<feature type="region of interest" description="Disordered" evidence="1">
    <location>
        <begin position="1322"/>
        <end position="1341"/>
    </location>
</feature>
<dbReference type="PANTHER" id="PTHR21937:SF6">
    <property type="entry name" value="CCDC66 DOMAIN-CONTAINING PROTEIN"/>
    <property type="match status" value="1"/>
</dbReference>
<feature type="compositionally biased region" description="Basic residues" evidence="1">
    <location>
        <begin position="1332"/>
        <end position="1341"/>
    </location>
</feature>
<evidence type="ECO:0000313" key="3">
    <source>
        <dbReference type="Proteomes" id="UP001374579"/>
    </source>
</evidence>
<feature type="compositionally biased region" description="Low complexity" evidence="1">
    <location>
        <begin position="619"/>
        <end position="628"/>
    </location>
</feature>
<feature type="compositionally biased region" description="Acidic residues" evidence="1">
    <location>
        <begin position="934"/>
        <end position="945"/>
    </location>
</feature>
<feature type="compositionally biased region" description="Basic and acidic residues" evidence="1">
    <location>
        <begin position="821"/>
        <end position="830"/>
    </location>
</feature>
<feature type="compositionally biased region" description="Basic and acidic residues" evidence="1">
    <location>
        <begin position="714"/>
        <end position="725"/>
    </location>
</feature>